<dbReference type="Pfam" id="PF00963">
    <property type="entry name" value="Cohesin"/>
    <property type="match status" value="1"/>
</dbReference>
<dbReference type="EMBL" id="MHVI01000027">
    <property type="protein sequence ID" value="OHA90921.1"/>
    <property type="molecule type" value="Genomic_DNA"/>
</dbReference>
<dbReference type="CDD" id="cd08547">
    <property type="entry name" value="Type_II_cohesin"/>
    <property type="match status" value="1"/>
</dbReference>
<sequence>MDKIYKVIFIFALFILAPLSAHAATLNFSPPSGSYNVGSTFSVNVTVESVGQAMNAVSGVVSFPWDKLEVVSISKQGSILSLWPAEPSFSNSAGTVSFEGIVLNPGYIGASGKILTITFRVRSSGMANLSFSSGSVLANDGTGTNILKGLRVAIFTLTSAGETPLAPQAESGASGNALGITSATHSDQTKWYVNNTPEFSWKLLEGTLEVRTLIGKSPASNPSVSYIPPISKKKVDELPDGTYYFALQVRTAAGWSAVSRYRVNIDTTPPKPFSITFLHGDKGFAPQPVVFFNAIDNESGISHYDIKIGDDEELPKIAPDTVSNPYLLTPQLPGKHTLFVLAIDKAGNMRSASAEFTIEGIDMPVITYYPETIGEGNTVKIGGTTYPSSDVSMYIREGDRLISEENTKSDTAGNFVLVVSKRLDSGVYTFTARVTDERGAKSNETAPLTILVRSEFVTGLVSFVLKYLSAAILALLALGALAWGGAHLWFRIPRTIQHMRREAREAEKVSENTFRVLREGVANHVARLKKVKRKLTEEEAEFLEQFEQKLEEAEEIVTKEIQDISRL</sequence>
<protein>
    <recommendedName>
        <fullName evidence="4">Cohesin domain-containing protein</fullName>
    </recommendedName>
</protein>
<keyword evidence="1" id="KW-0175">Coiled coil</keyword>
<evidence type="ECO:0000256" key="1">
    <source>
        <dbReference type="SAM" id="Coils"/>
    </source>
</evidence>
<accession>A0A1G2T2T0</accession>
<dbReference type="InterPro" id="IPR002102">
    <property type="entry name" value="Cohesin_dom"/>
</dbReference>
<evidence type="ECO:0000259" key="4">
    <source>
        <dbReference type="Pfam" id="PF00963"/>
    </source>
</evidence>
<comment type="caution">
    <text evidence="5">The sequence shown here is derived from an EMBL/GenBank/DDBJ whole genome shotgun (WGS) entry which is preliminary data.</text>
</comment>
<dbReference type="SUPFAM" id="SSF49384">
    <property type="entry name" value="Carbohydrate-binding domain"/>
    <property type="match status" value="1"/>
</dbReference>
<dbReference type="GO" id="GO:0030246">
    <property type="term" value="F:carbohydrate binding"/>
    <property type="evidence" value="ECO:0007669"/>
    <property type="project" value="InterPro"/>
</dbReference>
<dbReference type="GO" id="GO:0000272">
    <property type="term" value="P:polysaccharide catabolic process"/>
    <property type="evidence" value="ECO:0007669"/>
    <property type="project" value="InterPro"/>
</dbReference>
<feature type="transmembrane region" description="Helical" evidence="2">
    <location>
        <begin position="467"/>
        <end position="490"/>
    </location>
</feature>
<reference evidence="5 6" key="1">
    <citation type="journal article" date="2016" name="Nat. Commun.">
        <title>Thousands of microbial genomes shed light on interconnected biogeochemical processes in an aquifer system.</title>
        <authorList>
            <person name="Anantharaman K."/>
            <person name="Brown C.T."/>
            <person name="Hug L.A."/>
            <person name="Sharon I."/>
            <person name="Castelle C.J."/>
            <person name="Probst A.J."/>
            <person name="Thomas B.C."/>
            <person name="Singh A."/>
            <person name="Wilkins M.J."/>
            <person name="Karaoz U."/>
            <person name="Brodie E.L."/>
            <person name="Williams K.H."/>
            <person name="Hubbard S.S."/>
            <person name="Banfield J.F."/>
        </authorList>
    </citation>
    <scope>NUCLEOTIDE SEQUENCE [LARGE SCALE GENOMIC DNA]</scope>
</reference>
<dbReference type="AlphaFoldDB" id="A0A1G2T2T0"/>
<gene>
    <name evidence="5" type="ORF">A2665_02240</name>
</gene>
<feature type="chain" id="PRO_5009584528" description="Cohesin domain-containing protein" evidence="3">
    <location>
        <begin position="24"/>
        <end position="567"/>
    </location>
</feature>
<dbReference type="Proteomes" id="UP000177746">
    <property type="component" value="Unassembled WGS sequence"/>
</dbReference>
<evidence type="ECO:0000256" key="2">
    <source>
        <dbReference type="SAM" id="Phobius"/>
    </source>
</evidence>
<organism evidence="5 6">
    <name type="scientific">Candidatus Zambryskibacteria bacterium RIFCSPHIGHO2_01_FULL_46_30</name>
    <dbReference type="NCBI Taxonomy" id="1802739"/>
    <lineage>
        <taxon>Bacteria</taxon>
        <taxon>Candidatus Zambryskiibacteriota</taxon>
    </lineage>
</organism>
<evidence type="ECO:0000256" key="3">
    <source>
        <dbReference type="SAM" id="SignalP"/>
    </source>
</evidence>
<keyword evidence="3" id="KW-0732">Signal</keyword>
<feature type="coiled-coil region" evidence="1">
    <location>
        <begin position="521"/>
        <end position="563"/>
    </location>
</feature>
<dbReference type="Gene3D" id="2.60.40.680">
    <property type="match status" value="1"/>
</dbReference>
<proteinExistence type="predicted"/>
<evidence type="ECO:0000313" key="6">
    <source>
        <dbReference type="Proteomes" id="UP000177746"/>
    </source>
</evidence>
<keyword evidence="2" id="KW-1133">Transmembrane helix</keyword>
<keyword evidence="2" id="KW-0472">Membrane</keyword>
<feature type="signal peptide" evidence="3">
    <location>
        <begin position="1"/>
        <end position="23"/>
    </location>
</feature>
<name>A0A1G2T2T0_9BACT</name>
<dbReference type="InterPro" id="IPR008965">
    <property type="entry name" value="CBM2/CBM3_carb-bd_dom_sf"/>
</dbReference>
<evidence type="ECO:0000313" key="5">
    <source>
        <dbReference type="EMBL" id="OHA90921.1"/>
    </source>
</evidence>
<keyword evidence="2" id="KW-0812">Transmembrane</keyword>
<feature type="domain" description="Cohesin" evidence="4">
    <location>
        <begin position="33"/>
        <end position="141"/>
    </location>
</feature>